<sequence length="299" mass="33278">MTAPTLEKIDALDLGLQFDPLASVNSLSGVRVDDVGQGDAIVILDETGKGVLRIDYGGVQSSPFNGLKLAARLTEIDRLLPVPVEQTIMLTHWDHDHWASAWPGTAAAKHGRWLTPRQWTSPSAVERSAEIVNIRCIPPSLETVPCCFVAANGDELWWEKLKAFRPTLHNEDCNRSGVAFSIVQKETGKVIFLPGDAPFHLPRHYKMHASDGLEMRGLVAFHHGAGTHWTKGTRSFLKRWGSARERQTIVYSAGAVNRDNHPVEKNYQTAFPSAAFPKLEILYTRDVRGASRRPVEIRF</sequence>
<dbReference type="AlphaFoldDB" id="A0AAJ6BLA2"/>
<evidence type="ECO:0008006" key="3">
    <source>
        <dbReference type="Google" id="ProtNLM"/>
    </source>
</evidence>
<reference evidence="1" key="1">
    <citation type="submission" date="2023-03" db="EMBL/GenBank/DDBJ databases">
        <title>Andean soil-derived lignocellulolytic bacterial consortium as a source of novel taxa and putative plastic-active enzymes.</title>
        <authorList>
            <person name="Diaz-Garcia L."/>
            <person name="Chuvochina M."/>
            <person name="Feuerriegel G."/>
            <person name="Bunk B."/>
            <person name="Sproer C."/>
            <person name="Streit W.R."/>
            <person name="Rodriguez L.M."/>
            <person name="Overmann J."/>
            <person name="Jimenez D.J."/>
        </authorList>
    </citation>
    <scope>NUCLEOTIDE SEQUENCE</scope>
    <source>
        <strain evidence="1">MAG 833</strain>
    </source>
</reference>
<gene>
    <name evidence="1" type="ORF">P0Y50_14960</name>
</gene>
<evidence type="ECO:0000313" key="2">
    <source>
        <dbReference type="Proteomes" id="UP001213664"/>
    </source>
</evidence>
<dbReference type="Gene3D" id="3.60.15.10">
    <property type="entry name" value="Ribonuclease Z/Hydroxyacylglutathione hydrolase-like"/>
    <property type="match status" value="1"/>
</dbReference>
<accession>A0AAJ6BLA2</accession>
<evidence type="ECO:0000313" key="1">
    <source>
        <dbReference type="EMBL" id="WEK39814.1"/>
    </source>
</evidence>
<proteinExistence type="predicted"/>
<organism evidence="1 2">
    <name type="scientific">Candidatus Brevundimonas colombiensis</name>
    <dbReference type="NCBI Taxonomy" id="3121376"/>
    <lineage>
        <taxon>Bacteria</taxon>
        <taxon>Pseudomonadati</taxon>
        <taxon>Pseudomonadota</taxon>
        <taxon>Alphaproteobacteria</taxon>
        <taxon>Caulobacterales</taxon>
        <taxon>Caulobacteraceae</taxon>
        <taxon>Brevundimonas</taxon>
    </lineage>
</organism>
<dbReference type="SUPFAM" id="SSF56281">
    <property type="entry name" value="Metallo-hydrolase/oxidoreductase"/>
    <property type="match status" value="1"/>
</dbReference>
<dbReference type="InterPro" id="IPR036866">
    <property type="entry name" value="RibonucZ/Hydroxyglut_hydro"/>
</dbReference>
<dbReference type="Proteomes" id="UP001213664">
    <property type="component" value="Chromosome"/>
</dbReference>
<protein>
    <recommendedName>
        <fullName evidence="3">MBL fold metallo-hydrolase</fullName>
    </recommendedName>
</protein>
<name>A0AAJ6BLA2_9CAUL</name>
<dbReference type="EMBL" id="CP119326">
    <property type="protein sequence ID" value="WEK39814.1"/>
    <property type="molecule type" value="Genomic_DNA"/>
</dbReference>